<keyword evidence="1" id="KW-0812">Transmembrane</keyword>
<sequence>MSKAGAGSGGGNDLMLVAVLVVGAMMWTRMRGAVAGNTPRTVYVPASAPASNGSGVAQVATGIVGALGNWFSSPGTNGLPDTYNGTDTTKNSFGLYGPIGGTAEDPWYG</sequence>
<dbReference type="KEGG" id="hse:Hsero_2370"/>
<keyword evidence="1" id="KW-0472">Membrane</keyword>
<dbReference type="STRING" id="757424.Hsero_2370"/>
<dbReference type="HOGENOM" id="CLU_2180238_0_0_4"/>
<accession>D8IVD0</accession>
<evidence type="ECO:0000313" key="3">
    <source>
        <dbReference type="Proteomes" id="UP000000329"/>
    </source>
</evidence>
<reference evidence="2 3" key="1">
    <citation type="submission" date="2010-04" db="EMBL/GenBank/DDBJ databases">
        <title>The genome of Herbaspirillum seropedicae SmR1, an endophytic, nitrogen-fixing, plant-growth promoting beta-Proteobacteria.</title>
        <authorList>
            <person name="Pedrosa F.O."/>
            <person name="Monteiro R.A."/>
            <person name="Wassem R."/>
            <person name="Cruz L.M."/>
            <person name="Ayub R.A."/>
            <person name="Colauto N.B."/>
            <person name="Fernandez M.A."/>
            <person name="Fungaro M.H.P."/>
            <person name="Grisard E.C."/>
            <person name="Hungria M."/>
            <person name="Madeira H.M.F."/>
            <person name="Nodari R.O."/>
            <person name="Osaku C.A."/>
            <person name="Petzl-Erler M.L."/>
            <person name="Terenzi H."/>
            <person name="Vieira L.G.E."/>
            <person name="Almeida M.I.M."/>
            <person name="Alves L.R."/>
            <person name="Arantes O.M.N."/>
            <person name="Balsanelli E."/>
            <person name="Barcellos F.G."/>
            <person name="Baura V.A."/>
            <person name="Binde D.R."/>
            <person name="Campo R.J."/>
            <person name="Chubatsu L.S."/>
            <person name="Chueire L.M.O."/>
            <person name="Ciferri R.R."/>
            <person name="Correa L.C."/>
            <person name="da Conceicao Silva J.L."/>
            <person name="Dabul A.N.G."/>
            <person name="Dambros B.P."/>
            <person name="Faoro H."/>
            <person name="Favetti A."/>
            <person name="Friedermann G."/>
            <person name="Furlaneto M.C."/>
            <person name="Gasques L.S."/>
            <person name="Gimenes C.C.T."/>
            <person name="Gioppo N.M.R."/>
            <person name="Glienke-Blanco C."/>
            <person name="Godoy L.P."/>
            <person name="Guerra M.P."/>
            <person name="Karp S."/>
            <person name="Kava-Cordeiro V."/>
            <person name="Margarido V.P."/>
            <person name="Mathioni S.M."/>
            <person name="Menck-Soares M.A."/>
            <person name="Murace N.K."/>
            <person name="Nicolas M.F."/>
            <person name="Oliveira C.E.C."/>
            <person name="Pagnan N.A.B."/>
            <person name="Pamphile J.A."/>
            <person name="Patussi E.V."/>
            <person name="Pereira L.F.P."/>
            <person name="Pereira-Ferrari L."/>
            <person name="Pinto F.G.S."/>
            <person name="Precoma C."/>
            <person name="Prioli A.J."/>
            <person name="Prioli S.M.A.P."/>
            <person name="Raittz R.T."/>
            <person name="Ramos H.J.O."/>
            <person name="Ribeiro E.M.S.F."/>
            <person name="Rigo L.U."/>
            <person name="Rocha C.L.M.S.C."/>
            <person name="Rocha S.N."/>
            <person name="Santos K."/>
            <person name="Satori D."/>
            <person name="Silva A.G."/>
            <person name="Simao R.C.G."/>
            <person name="Soares M.A.M."/>
            <person name="Souza E.M."/>
            <person name="Steffens M.B.R."/>
            <person name="Steindel M."/>
            <person name="Tadra-Sfeir M.Z."/>
            <person name="Takahashi E.K."/>
            <person name="Torres R.A."/>
            <person name="Valle J.S."/>
            <person name="Vernal J.I."/>
            <person name="Vilas-Boas L.A."/>
            <person name="Watanabe M.A.E."/>
            <person name="Weiss V.A."/>
            <person name="Yates M.A."/>
            <person name="Souza E.M."/>
        </authorList>
    </citation>
    <scope>NUCLEOTIDE SEQUENCE [LARGE SCALE GENOMIC DNA]</scope>
    <source>
        <strain evidence="2 3">SmR1</strain>
    </source>
</reference>
<protein>
    <submittedName>
        <fullName evidence="2">Uncharacterized protein</fullName>
    </submittedName>
</protein>
<dbReference type="OrthoDB" id="9921906at2"/>
<evidence type="ECO:0000256" key="1">
    <source>
        <dbReference type="SAM" id="Phobius"/>
    </source>
</evidence>
<dbReference type="RefSeq" id="WP_013234348.1">
    <property type="nucleotide sequence ID" value="NC_014323.1"/>
</dbReference>
<dbReference type="EMBL" id="CP002039">
    <property type="protein sequence ID" value="ADJ63869.1"/>
    <property type="molecule type" value="Genomic_DNA"/>
</dbReference>
<proteinExistence type="predicted"/>
<keyword evidence="3" id="KW-1185">Reference proteome</keyword>
<evidence type="ECO:0000313" key="2">
    <source>
        <dbReference type="EMBL" id="ADJ63869.1"/>
    </source>
</evidence>
<feature type="transmembrane region" description="Helical" evidence="1">
    <location>
        <begin position="14"/>
        <end position="30"/>
    </location>
</feature>
<gene>
    <name evidence="2" type="ordered locus">Hsero_2370</name>
</gene>
<dbReference type="AlphaFoldDB" id="D8IVD0"/>
<organism evidence="2 3">
    <name type="scientific">Herbaspirillum seropedicae (strain SmR1)</name>
    <dbReference type="NCBI Taxonomy" id="757424"/>
    <lineage>
        <taxon>Bacteria</taxon>
        <taxon>Pseudomonadati</taxon>
        <taxon>Pseudomonadota</taxon>
        <taxon>Betaproteobacteria</taxon>
        <taxon>Burkholderiales</taxon>
        <taxon>Oxalobacteraceae</taxon>
        <taxon>Herbaspirillum</taxon>
    </lineage>
</organism>
<keyword evidence="1" id="KW-1133">Transmembrane helix</keyword>
<name>D8IVD0_HERSS</name>
<dbReference type="Proteomes" id="UP000000329">
    <property type="component" value="Chromosome"/>
</dbReference>